<dbReference type="Proteomes" id="UP000548673">
    <property type="component" value="Unassembled WGS sequence"/>
</dbReference>
<evidence type="ECO:0000256" key="1">
    <source>
        <dbReference type="SAM" id="Phobius"/>
    </source>
</evidence>
<dbReference type="KEGG" id="csj:CSK29544_00626"/>
<evidence type="ECO:0000313" key="2">
    <source>
        <dbReference type="EMBL" id="NYV42173.1"/>
    </source>
</evidence>
<dbReference type="AlphaFoldDB" id="A0A7V7RAJ9"/>
<protein>
    <submittedName>
        <fullName evidence="2">Uncharacterized protein</fullName>
    </submittedName>
</protein>
<reference evidence="2 3" key="1">
    <citation type="submission" date="2020-05" db="EMBL/GenBank/DDBJ databases">
        <title>The draft genome of Cronobacter sakazakii strain 145005.</title>
        <authorList>
            <person name="Yang J."/>
            <person name="Liu L."/>
            <person name="Feng Y."/>
            <person name="Zong Z."/>
        </authorList>
    </citation>
    <scope>NUCLEOTIDE SEQUENCE [LARGE SCALE GENOMIC DNA]</scope>
    <source>
        <strain evidence="2 3">145005</strain>
    </source>
</reference>
<feature type="transmembrane region" description="Helical" evidence="1">
    <location>
        <begin position="48"/>
        <end position="72"/>
    </location>
</feature>
<sequence>MKTFTSLFPSADALHRTIHHANNETRIAFYRLICAIYRRLSRLRACRFVKKSTISGIFFAHVFSAILLNFMIVKFNLLGESVQMPIH</sequence>
<organism evidence="2 3">
    <name type="scientific">Cronobacter sakazakii</name>
    <name type="common">Enterobacter sakazakii</name>
    <dbReference type="NCBI Taxonomy" id="28141"/>
    <lineage>
        <taxon>Bacteria</taxon>
        <taxon>Pseudomonadati</taxon>
        <taxon>Pseudomonadota</taxon>
        <taxon>Gammaproteobacteria</taxon>
        <taxon>Enterobacterales</taxon>
        <taxon>Enterobacteriaceae</taxon>
        <taxon>Cronobacter</taxon>
    </lineage>
</organism>
<accession>A0A7V7RAJ9</accession>
<keyword evidence="1" id="KW-1133">Transmembrane helix</keyword>
<comment type="caution">
    <text evidence="2">The sequence shown here is derived from an EMBL/GenBank/DDBJ whole genome shotgun (WGS) entry which is preliminary data.</text>
</comment>
<keyword evidence="1" id="KW-0812">Transmembrane</keyword>
<proteinExistence type="predicted"/>
<name>A0A7V7RAJ9_CROSK</name>
<keyword evidence="1" id="KW-0472">Membrane</keyword>
<dbReference type="GeneID" id="56732305"/>
<gene>
    <name evidence="2" type="ORF">HRR37_07250</name>
</gene>
<evidence type="ECO:0000313" key="3">
    <source>
        <dbReference type="Proteomes" id="UP000548673"/>
    </source>
</evidence>
<dbReference type="EMBL" id="JABTXY010000023">
    <property type="protein sequence ID" value="NYV42173.1"/>
    <property type="molecule type" value="Genomic_DNA"/>
</dbReference>
<dbReference type="RefSeq" id="WP_014729781.1">
    <property type="nucleotide sequence ID" value="NZ_CP011047.1"/>
</dbReference>